<feature type="transmembrane region" description="Helical" evidence="9">
    <location>
        <begin position="48"/>
        <end position="65"/>
    </location>
</feature>
<evidence type="ECO:0000313" key="11">
    <source>
        <dbReference type="EMBL" id="MBO1263538.1"/>
    </source>
</evidence>
<reference evidence="11" key="1">
    <citation type="submission" date="2021-03" db="EMBL/GenBank/DDBJ databases">
        <title>Proteiniclasticum marinus sp. nov., isolated from tidal flat sediment.</title>
        <authorList>
            <person name="Namirimu T."/>
            <person name="Yang J.-A."/>
            <person name="Yang S.-H."/>
            <person name="Kim Y.-J."/>
            <person name="Kwon K.K."/>
        </authorList>
    </citation>
    <scope>NUCLEOTIDE SEQUENCE</scope>
    <source>
        <strain evidence="11">SCR006</strain>
    </source>
</reference>
<comment type="similarity">
    <text evidence="8">Belongs to the TRAP transporter small permease family.</text>
</comment>
<organism evidence="11 12">
    <name type="scientific">Proteiniclasticum aestuarii</name>
    <dbReference type="NCBI Taxonomy" id="2817862"/>
    <lineage>
        <taxon>Bacteria</taxon>
        <taxon>Bacillati</taxon>
        <taxon>Bacillota</taxon>
        <taxon>Clostridia</taxon>
        <taxon>Eubacteriales</taxon>
        <taxon>Clostridiaceae</taxon>
        <taxon>Proteiniclasticum</taxon>
    </lineage>
</organism>
<dbReference type="PANTHER" id="PTHR35011:SF4">
    <property type="entry name" value="SLL1102 PROTEIN"/>
    <property type="match status" value="1"/>
</dbReference>
<proteinExistence type="inferred from homology"/>
<keyword evidence="12" id="KW-1185">Reference proteome</keyword>
<keyword evidence="7 9" id="KW-0472">Membrane</keyword>
<feature type="domain" description="Tripartite ATP-independent periplasmic transporters DctQ component" evidence="10">
    <location>
        <begin position="25"/>
        <end position="152"/>
    </location>
</feature>
<keyword evidence="4" id="KW-0997">Cell inner membrane</keyword>
<feature type="transmembrane region" description="Helical" evidence="9">
    <location>
        <begin position="86"/>
        <end position="107"/>
    </location>
</feature>
<protein>
    <submittedName>
        <fullName evidence="11">TRAP transporter small permease</fullName>
    </submittedName>
</protein>
<name>A0A939H7Q2_9CLOT</name>
<dbReference type="PANTHER" id="PTHR35011">
    <property type="entry name" value="2,3-DIKETO-L-GULONATE TRAP TRANSPORTER SMALL PERMEASE PROTEIN YIAM"/>
    <property type="match status" value="1"/>
</dbReference>
<dbReference type="RefSeq" id="WP_207598057.1">
    <property type="nucleotide sequence ID" value="NZ_JAFNJU010000001.1"/>
</dbReference>
<evidence type="ECO:0000256" key="8">
    <source>
        <dbReference type="ARBA" id="ARBA00038436"/>
    </source>
</evidence>
<dbReference type="GO" id="GO:0005886">
    <property type="term" value="C:plasma membrane"/>
    <property type="evidence" value="ECO:0007669"/>
    <property type="project" value="UniProtKB-SubCell"/>
</dbReference>
<dbReference type="InterPro" id="IPR007387">
    <property type="entry name" value="TRAP_DctQ"/>
</dbReference>
<evidence type="ECO:0000259" key="10">
    <source>
        <dbReference type="Pfam" id="PF04290"/>
    </source>
</evidence>
<dbReference type="Pfam" id="PF04290">
    <property type="entry name" value="DctQ"/>
    <property type="match status" value="1"/>
</dbReference>
<evidence type="ECO:0000256" key="6">
    <source>
        <dbReference type="ARBA" id="ARBA00022989"/>
    </source>
</evidence>
<evidence type="ECO:0000256" key="9">
    <source>
        <dbReference type="SAM" id="Phobius"/>
    </source>
</evidence>
<comment type="subcellular location">
    <subcellularLocation>
        <location evidence="1">Cell inner membrane</location>
        <topology evidence="1">Multi-pass membrane protein</topology>
    </subcellularLocation>
</comment>
<evidence type="ECO:0000256" key="7">
    <source>
        <dbReference type="ARBA" id="ARBA00023136"/>
    </source>
</evidence>
<accession>A0A939H7Q2</accession>
<keyword evidence="6 9" id="KW-1133">Transmembrane helix</keyword>
<gene>
    <name evidence="11" type="ORF">J3A84_00600</name>
</gene>
<keyword evidence="2" id="KW-0813">Transport</keyword>
<evidence type="ECO:0000256" key="2">
    <source>
        <dbReference type="ARBA" id="ARBA00022448"/>
    </source>
</evidence>
<dbReference type="InterPro" id="IPR055348">
    <property type="entry name" value="DctQ"/>
</dbReference>
<evidence type="ECO:0000313" key="12">
    <source>
        <dbReference type="Proteomes" id="UP000664218"/>
    </source>
</evidence>
<dbReference type="Proteomes" id="UP000664218">
    <property type="component" value="Unassembled WGS sequence"/>
</dbReference>
<feature type="transmembrane region" description="Helical" evidence="9">
    <location>
        <begin position="127"/>
        <end position="148"/>
    </location>
</feature>
<dbReference type="AlphaFoldDB" id="A0A939H7Q2"/>
<feature type="transmembrane region" description="Helical" evidence="9">
    <location>
        <begin position="12"/>
        <end position="36"/>
    </location>
</feature>
<dbReference type="EMBL" id="JAFNJU010000001">
    <property type="protein sequence ID" value="MBO1263538.1"/>
    <property type="molecule type" value="Genomic_DNA"/>
</dbReference>
<evidence type="ECO:0000256" key="1">
    <source>
        <dbReference type="ARBA" id="ARBA00004429"/>
    </source>
</evidence>
<evidence type="ECO:0000256" key="3">
    <source>
        <dbReference type="ARBA" id="ARBA00022475"/>
    </source>
</evidence>
<keyword evidence="3" id="KW-1003">Cell membrane</keyword>
<comment type="caution">
    <text evidence="11">The sequence shown here is derived from an EMBL/GenBank/DDBJ whole genome shotgun (WGS) entry which is preliminary data.</text>
</comment>
<evidence type="ECO:0000256" key="4">
    <source>
        <dbReference type="ARBA" id="ARBA00022519"/>
    </source>
</evidence>
<evidence type="ECO:0000256" key="5">
    <source>
        <dbReference type="ARBA" id="ARBA00022692"/>
    </source>
</evidence>
<keyword evidence="5 9" id="KW-0812">Transmembrane</keyword>
<sequence length="174" mass="19965">MKDKWKKLFVNFELYIGAMFLTVTTVLVVVNVFTRYFLNFTYHWSEEIAVGAFVWVIFLGFANAYKTKGLIGVEVLTNLVPDKHQPLVVMLTSGVVTFLSGGMFYLSYLYFRNSTKITAALEFSYKYIYIAIVISFALITIYSIYFFVQSIRKVFLKKDVSLEIGAPEDQGVDD</sequence>